<dbReference type="AlphaFoldDB" id="A0A6V8QV95"/>
<dbReference type="PANTHER" id="PTHR39477:SF1">
    <property type="entry name" value="BETA-FLANKING PROTEIN"/>
    <property type="match status" value="1"/>
</dbReference>
<protein>
    <recommendedName>
        <fullName evidence="2">DUF7721 domain-containing protein</fullName>
    </recommendedName>
</protein>
<feature type="domain" description="DUF7721" evidence="2">
    <location>
        <begin position="61"/>
        <end position="141"/>
    </location>
</feature>
<dbReference type="EMBL" id="BLZH01000007">
    <property type="protein sequence ID" value="GFP56571.1"/>
    <property type="molecule type" value="Genomic_DNA"/>
</dbReference>
<sequence length="216" mass="22777">MDSLINAGKEYLTEQLSGSGSHQGGQQLPPGNTPPRDSIYTDAYGGNYPAGGDFHHEDEELRTAHQQASQYAGSSGNSDMFSNAINSISQKKSHLANSDIDEQEAIRKHQETYNQDSSNLSSNSLGSAAAMQALKKFTQGETGGNQSQGAFLGLALSEASKLFDAKAANGQVASDASKESVIQQAGEMAMKMYFKSQGGSQGGGSSQLLSFASKFF</sequence>
<dbReference type="PANTHER" id="PTHR39477">
    <property type="entry name" value="CHROMOSOME 8, WHOLE GENOME SHOTGUN SEQUENCE"/>
    <property type="match status" value="1"/>
</dbReference>
<dbReference type="InterPro" id="IPR056138">
    <property type="entry name" value="DUF7721"/>
</dbReference>
<evidence type="ECO:0000259" key="2">
    <source>
        <dbReference type="Pfam" id="PF24845"/>
    </source>
</evidence>
<feature type="region of interest" description="Disordered" evidence="1">
    <location>
        <begin position="1"/>
        <end position="55"/>
    </location>
</feature>
<dbReference type="Pfam" id="PF24845">
    <property type="entry name" value="DUF7721"/>
    <property type="match status" value="1"/>
</dbReference>
<feature type="compositionally biased region" description="Low complexity" evidence="1">
    <location>
        <begin position="15"/>
        <end position="30"/>
    </location>
</feature>
<dbReference type="Proteomes" id="UP000517252">
    <property type="component" value="Unassembled WGS sequence"/>
</dbReference>
<reference evidence="3 4" key="1">
    <citation type="submission" date="2020-07" db="EMBL/GenBank/DDBJ databases">
        <title>Trichoderma asperellum IC-1 whole genome shotgun sequence.</title>
        <authorList>
            <person name="Kanamasa S."/>
            <person name="Takahashi H."/>
        </authorList>
    </citation>
    <scope>NUCLEOTIDE SEQUENCE [LARGE SCALE GENOMIC DNA]</scope>
    <source>
        <strain evidence="3 4">IC-1</strain>
    </source>
</reference>
<evidence type="ECO:0000313" key="4">
    <source>
        <dbReference type="Proteomes" id="UP000517252"/>
    </source>
</evidence>
<evidence type="ECO:0000313" key="3">
    <source>
        <dbReference type="EMBL" id="GFP56571.1"/>
    </source>
</evidence>
<comment type="caution">
    <text evidence="3">The sequence shown here is derived from an EMBL/GenBank/DDBJ whole genome shotgun (WGS) entry which is preliminary data.</text>
</comment>
<accession>A0A6V8QV95</accession>
<name>A0A6V8QV95_TRIAP</name>
<gene>
    <name evidence="3" type="ORF">TASIC1_0007006300</name>
</gene>
<evidence type="ECO:0000256" key="1">
    <source>
        <dbReference type="SAM" id="MobiDB-lite"/>
    </source>
</evidence>
<organism evidence="3 4">
    <name type="scientific">Trichoderma asperellum</name>
    <name type="common">Filamentous fungus</name>
    <dbReference type="NCBI Taxonomy" id="101201"/>
    <lineage>
        <taxon>Eukaryota</taxon>
        <taxon>Fungi</taxon>
        <taxon>Dikarya</taxon>
        <taxon>Ascomycota</taxon>
        <taxon>Pezizomycotina</taxon>
        <taxon>Sordariomycetes</taxon>
        <taxon>Hypocreomycetidae</taxon>
        <taxon>Hypocreales</taxon>
        <taxon>Hypocreaceae</taxon>
        <taxon>Trichoderma</taxon>
    </lineage>
</organism>
<proteinExistence type="predicted"/>
<dbReference type="OrthoDB" id="2290255at2759"/>